<dbReference type="STRING" id="187979.ERS852385_00357"/>
<organism evidence="4 5">
    <name type="scientific">Mitsuokella jalaludinii</name>
    <dbReference type="NCBI Taxonomy" id="187979"/>
    <lineage>
        <taxon>Bacteria</taxon>
        <taxon>Bacillati</taxon>
        <taxon>Bacillota</taxon>
        <taxon>Negativicutes</taxon>
        <taxon>Selenomonadales</taxon>
        <taxon>Selenomonadaceae</taxon>
        <taxon>Mitsuokella</taxon>
    </lineage>
</organism>
<feature type="transmembrane region" description="Helical" evidence="3">
    <location>
        <begin position="367"/>
        <end position="391"/>
    </location>
</feature>
<dbReference type="RefSeq" id="WP_055160128.1">
    <property type="nucleotide sequence ID" value="NZ_CABIWZ010000001.1"/>
</dbReference>
<dbReference type="PANTHER" id="PTHR43337">
    <property type="entry name" value="XANTHINE/URACIL PERMEASE C887.17-RELATED"/>
    <property type="match status" value="1"/>
</dbReference>
<feature type="transmembrane region" description="Helical" evidence="3">
    <location>
        <begin position="36"/>
        <end position="55"/>
    </location>
</feature>
<dbReference type="AlphaFoldDB" id="A0A173WPJ7"/>
<feature type="transmembrane region" description="Helical" evidence="3">
    <location>
        <begin position="403"/>
        <end position="422"/>
    </location>
</feature>
<keyword evidence="3" id="KW-0472">Membrane</keyword>
<feature type="transmembrane region" description="Helical" evidence="3">
    <location>
        <begin position="85"/>
        <end position="105"/>
    </location>
</feature>
<feature type="transmembrane region" description="Helical" evidence="3">
    <location>
        <begin position="161"/>
        <end position="179"/>
    </location>
</feature>
<keyword evidence="2" id="KW-0813">Transport</keyword>
<feature type="transmembrane region" description="Helical" evidence="3">
    <location>
        <begin position="271"/>
        <end position="289"/>
    </location>
</feature>
<dbReference type="OrthoDB" id="1664854at2"/>
<accession>A0A173WPJ7</accession>
<dbReference type="EMBL" id="CYYU01000001">
    <property type="protein sequence ID" value="CUN41423.1"/>
    <property type="molecule type" value="Genomic_DNA"/>
</dbReference>
<dbReference type="Proteomes" id="UP000095546">
    <property type="component" value="Unassembled WGS sequence"/>
</dbReference>
<comment type="subcellular location">
    <subcellularLocation>
        <location evidence="1">Endomembrane system</location>
        <topology evidence="1">Multi-pass membrane protein</topology>
    </subcellularLocation>
</comment>
<evidence type="ECO:0000256" key="2">
    <source>
        <dbReference type="ARBA" id="ARBA00022448"/>
    </source>
</evidence>
<dbReference type="GO" id="GO:0005345">
    <property type="term" value="F:purine nucleobase transmembrane transporter activity"/>
    <property type="evidence" value="ECO:0007669"/>
    <property type="project" value="TreeGrafter"/>
</dbReference>
<reference evidence="4 5" key="1">
    <citation type="submission" date="2015-09" db="EMBL/GenBank/DDBJ databases">
        <authorList>
            <consortium name="Pathogen Informatics"/>
        </authorList>
    </citation>
    <scope>NUCLEOTIDE SEQUENCE [LARGE SCALE GENOMIC DNA]</scope>
    <source>
        <strain evidence="4 5">2789STDY5608828</strain>
    </source>
</reference>
<evidence type="ECO:0000313" key="5">
    <source>
        <dbReference type="Proteomes" id="UP000095546"/>
    </source>
</evidence>
<name>A0A173WPJ7_9FIRM</name>
<feature type="transmembrane region" description="Helical" evidence="3">
    <location>
        <begin position="62"/>
        <end position="79"/>
    </location>
</feature>
<dbReference type="InterPro" id="IPR045018">
    <property type="entry name" value="Azg-like"/>
</dbReference>
<dbReference type="GO" id="GO:0005886">
    <property type="term" value="C:plasma membrane"/>
    <property type="evidence" value="ECO:0007669"/>
    <property type="project" value="TreeGrafter"/>
</dbReference>
<dbReference type="PANTHER" id="PTHR43337:SF1">
    <property type="entry name" value="XANTHINE_URACIL PERMEASE C887.17-RELATED"/>
    <property type="match status" value="1"/>
</dbReference>
<keyword evidence="3" id="KW-1133">Transmembrane helix</keyword>
<keyword evidence="3" id="KW-0812">Transmembrane</keyword>
<feature type="transmembrane region" description="Helical" evidence="3">
    <location>
        <begin position="184"/>
        <end position="204"/>
    </location>
</feature>
<proteinExistence type="predicted"/>
<evidence type="ECO:0000256" key="1">
    <source>
        <dbReference type="ARBA" id="ARBA00004127"/>
    </source>
</evidence>
<feature type="transmembrane region" description="Helical" evidence="3">
    <location>
        <begin position="117"/>
        <end position="141"/>
    </location>
</feature>
<evidence type="ECO:0000313" key="4">
    <source>
        <dbReference type="EMBL" id="CUN41423.1"/>
    </source>
</evidence>
<feature type="transmembrane region" description="Helical" evidence="3">
    <location>
        <begin position="309"/>
        <end position="326"/>
    </location>
</feature>
<gene>
    <name evidence="4" type="primary">pbuO_1</name>
    <name evidence="4" type="ORF">ERS852385_00357</name>
</gene>
<dbReference type="GO" id="GO:0012505">
    <property type="term" value="C:endomembrane system"/>
    <property type="evidence" value="ECO:0007669"/>
    <property type="project" value="UniProtKB-SubCell"/>
</dbReference>
<feature type="transmembrane region" description="Helical" evidence="3">
    <location>
        <begin position="239"/>
        <end position="259"/>
    </location>
</feature>
<protein>
    <submittedName>
        <fullName evidence="4">Guanine/hypoxanthine permease PbuO</fullName>
    </submittedName>
</protein>
<evidence type="ECO:0000256" key="3">
    <source>
        <dbReference type="SAM" id="Phobius"/>
    </source>
</evidence>
<keyword evidence="5" id="KW-1185">Reference proteome</keyword>
<sequence>MQEMLPGFLAALSLSASLLLVPTLLTQVGAPFMGIYTASMLMAIAGTLAFGRLGLPVAAAPGAALTSWLVAVIMLAHGVSWQMVLFMGAVVSLVMTATLAFAVFLQRPGRLAGFAQLFPPCIADGLQGAVGLMLLVQGLYQGHLLMGSPTGPVQLGNMADPVAYISLVGIIAMLSLMAVGARWAVLGGVLTSAVLAFAGGFWVLPDAPFFLPEGLDRTGLQLIFMNGWENVKVCDYADLSLVLALFFILSGWGGLKALAPHLDDGQMGRSLLSLSGLSFIACLLGTMPLTAAPESAAGQATGGRTGRMAYWTAAFLALLLFMEPTLQSMASFPSIFAPAFAGAGLVLLLCMKPVFSGGLADKVAAGLLFLILPLTQDVAAGLGAACIAYVSLTLLSGGHVSRFLRALAVAFLLYFFYGFWSIL</sequence>
<feature type="transmembrane region" description="Helical" evidence="3">
    <location>
        <begin position="335"/>
        <end position="355"/>
    </location>
</feature>
<dbReference type="eggNOG" id="COG2252">
    <property type="taxonomic scope" value="Bacteria"/>
</dbReference>